<dbReference type="GO" id="GO:0016746">
    <property type="term" value="F:acyltransferase activity"/>
    <property type="evidence" value="ECO:0007669"/>
    <property type="project" value="UniProtKB-KW"/>
</dbReference>
<dbReference type="CDD" id="cd07984">
    <property type="entry name" value="LPLAT_LABLAT-like"/>
    <property type="match status" value="1"/>
</dbReference>
<evidence type="ECO:0000256" key="9">
    <source>
        <dbReference type="HAMAP-Rule" id="MF_01942"/>
    </source>
</evidence>
<keyword evidence="6 9" id="KW-1133">Transmembrane helix</keyword>
<evidence type="ECO:0000313" key="11">
    <source>
        <dbReference type="Proteomes" id="UP001054801"/>
    </source>
</evidence>
<dbReference type="InterPro" id="IPR004960">
    <property type="entry name" value="LipA_acyltrans"/>
</dbReference>
<keyword evidence="4 9" id="KW-0812">Transmembrane</keyword>
<keyword evidence="11" id="KW-1185">Reference proteome</keyword>
<evidence type="ECO:0000256" key="3">
    <source>
        <dbReference type="ARBA" id="ARBA00022679"/>
    </source>
</evidence>
<comment type="pathway">
    <text evidence="9">Glycolipid biosynthesis; KDO(2)-lipid A biosynthesis; KDO(2)-lipid A from CMP-3-deoxy-D-manno-octulosonate and lipid IV(A): step 3/4.</text>
</comment>
<dbReference type="HAMAP" id="MF_01942">
    <property type="entry name" value="Lipid_A_LpxL_LpxP"/>
    <property type="match status" value="1"/>
</dbReference>
<name>A0ABY3T5U6_9GAMM</name>
<evidence type="ECO:0000313" key="10">
    <source>
        <dbReference type="EMBL" id="UJS26474.1"/>
    </source>
</evidence>
<evidence type="ECO:0000256" key="1">
    <source>
        <dbReference type="ARBA" id="ARBA00022475"/>
    </source>
</evidence>
<gene>
    <name evidence="9 10" type="primary">lpxL</name>
    <name evidence="10" type="ORF">L2Y54_10645</name>
</gene>
<comment type="pathway">
    <text evidence="9">Bacterial outer membrane biogenesis; lipopolysaccharide biosynthesis.</text>
</comment>
<dbReference type="InterPro" id="IPR011920">
    <property type="entry name" value="Lipid_A_LpxL_LpxP"/>
</dbReference>
<evidence type="ECO:0000256" key="5">
    <source>
        <dbReference type="ARBA" id="ARBA00022985"/>
    </source>
</evidence>
<sequence length="303" mass="35142">METTIQHTFLSPRYWPTWLGLGCLWLVVQLPWQLQMWLGKVLGLLMFHALPRRRAISRTNLELAFPNHSAAEREQLNRSHFISLGRGLFELGLSWWGNLERLNQRTRIEGMEHLQAALQRGGVVLLSAHFTSLELGGRLLAQYFPLHVVYRPHRNPLIELRTTRLRAQRYGKAIPRDNIRDMIRSLHQGFAVWYAQDQNFGRKNSVFVPFFGVPAATNTATSRLAALGKAQVVPFFTMRTETGYLLRFLPALKAFPSDSVLADTTLINQLIEQQVREFPAQYLWTHRRYKDKPEGGHRYDDRL</sequence>
<evidence type="ECO:0000256" key="2">
    <source>
        <dbReference type="ARBA" id="ARBA00022519"/>
    </source>
</evidence>
<dbReference type="NCBIfam" id="TIGR02207">
    <property type="entry name" value="lipid_A_htrB"/>
    <property type="match status" value="1"/>
</dbReference>
<evidence type="ECO:0000256" key="7">
    <source>
        <dbReference type="ARBA" id="ARBA00023136"/>
    </source>
</evidence>
<dbReference type="RefSeq" id="WP_236501870.1">
    <property type="nucleotide sequence ID" value="NZ_CP091244.1"/>
</dbReference>
<reference evidence="10" key="1">
    <citation type="journal article" date="2022" name="Microorganisms">
        <title>Two New Species of Filamentous Sulfur Bacteria of the Genus Thiothrix, Thiothrix winogradskyi sp. nov. and 'Candidatus Thiothrix sulfatifontis' sp. nov.</title>
        <authorList>
            <person name="Ravin N.V."/>
            <person name="Rossetti S."/>
            <person name="Beletsky A.V."/>
            <person name="Kadnikov V.V."/>
            <person name="Rudenko T.S."/>
            <person name="Smolyakov D.D."/>
            <person name="Moskvitina M.I."/>
            <person name="Gureeva M.V."/>
            <person name="Mardanov A.V."/>
            <person name="Grabovich M.Y."/>
        </authorList>
    </citation>
    <scope>NUCLEOTIDE SEQUENCE</scope>
    <source>
        <strain evidence="10">CT3</strain>
    </source>
</reference>
<dbReference type="PIRSF" id="PIRSF026649">
    <property type="entry name" value="MsbB"/>
    <property type="match status" value="1"/>
</dbReference>
<evidence type="ECO:0000256" key="6">
    <source>
        <dbReference type="ARBA" id="ARBA00022989"/>
    </source>
</evidence>
<dbReference type="EMBL" id="CP091244">
    <property type="protein sequence ID" value="UJS26474.1"/>
    <property type="molecule type" value="Genomic_DNA"/>
</dbReference>
<feature type="short sequence motif" description="HXXXXD motif" evidence="9">
    <location>
        <begin position="129"/>
        <end position="134"/>
    </location>
</feature>
<keyword evidence="2 9" id="KW-0997">Cell inner membrane</keyword>
<keyword evidence="7 9" id="KW-0472">Membrane</keyword>
<protein>
    <recommendedName>
        <fullName evidence="9">Lipid A biosynthesis acyltransferase</fullName>
        <ecNumber evidence="9">2.3.1.241</ecNumber>
    </recommendedName>
    <alternativeName>
        <fullName evidence="9">Kdo(2)-lipid IV(A) acyltransferase</fullName>
    </alternativeName>
</protein>
<organism evidence="10 11">
    <name type="scientific">Thiothrix winogradskyi</name>
    <dbReference type="NCBI Taxonomy" id="96472"/>
    <lineage>
        <taxon>Bacteria</taxon>
        <taxon>Pseudomonadati</taxon>
        <taxon>Pseudomonadota</taxon>
        <taxon>Gammaproteobacteria</taxon>
        <taxon>Thiotrichales</taxon>
        <taxon>Thiotrichaceae</taxon>
        <taxon>Thiothrix</taxon>
    </lineage>
</organism>
<proteinExistence type="inferred from homology"/>
<keyword evidence="8 9" id="KW-0012">Acyltransferase</keyword>
<keyword evidence="5 9" id="KW-0448">Lipopolysaccharide biosynthesis</keyword>
<comment type="subcellular location">
    <subcellularLocation>
        <location evidence="9">Cell inner membrane</location>
        <topology evidence="9">Single-pass membrane protein</topology>
    </subcellularLocation>
</comment>
<comment type="catalytic activity">
    <reaction evidence="9">
        <text>an alpha-Kdo-(2-&gt;4)-alpha-Kdo-(2-&gt;6)-lipid IVA + a fatty acyl-[ACP] = an alpha-Kdo-(2-&gt;4)-alpha-Kdo-(2-&gt;6)-(acyl)-lipid IVA + holo-[ACP]</text>
        <dbReference type="Rhea" id="RHEA:69396"/>
        <dbReference type="Rhea" id="RHEA-COMP:9685"/>
        <dbReference type="Rhea" id="RHEA-COMP:14125"/>
        <dbReference type="ChEBI" id="CHEBI:64479"/>
        <dbReference type="ChEBI" id="CHEBI:138651"/>
        <dbReference type="ChEBI" id="CHEBI:176429"/>
        <dbReference type="ChEBI" id="CHEBI:176430"/>
        <dbReference type="EC" id="2.3.1.241"/>
    </reaction>
</comment>
<comment type="function">
    <text evidence="9">Catalyzes the transfer of an acyl chain from an acyl-[acyl-carrier-protein] (ACP) to a Kdo(2)-lipid IV(A) to form a Kdo(2)-(acyl)-lipid IV(A).</text>
</comment>
<keyword evidence="1 9" id="KW-1003">Cell membrane</keyword>
<accession>A0ABY3T5U6</accession>
<dbReference type="EC" id="2.3.1.241" evidence="9"/>
<dbReference type="Proteomes" id="UP001054801">
    <property type="component" value="Chromosome"/>
</dbReference>
<dbReference type="PANTHER" id="PTHR30606">
    <property type="entry name" value="LIPID A BIOSYNTHESIS LAUROYL ACYLTRANSFERASE"/>
    <property type="match status" value="1"/>
</dbReference>
<dbReference type="Pfam" id="PF03279">
    <property type="entry name" value="Lip_A_acyltrans"/>
    <property type="match status" value="1"/>
</dbReference>
<keyword evidence="3 9" id="KW-0808">Transferase</keyword>
<evidence type="ECO:0000256" key="4">
    <source>
        <dbReference type="ARBA" id="ARBA00022692"/>
    </source>
</evidence>
<dbReference type="PANTHER" id="PTHR30606:SF9">
    <property type="entry name" value="LIPID A BIOSYNTHESIS LAUROYLTRANSFERASE"/>
    <property type="match status" value="1"/>
</dbReference>
<comment type="similarity">
    <text evidence="9">Belongs to the LpxL/LpxM/LpxP family.</text>
</comment>
<evidence type="ECO:0000256" key="8">
    <source>
        <dbReference type="ARBA" id="ARBA00023315"/>
    </source>
</evidence>